<dbReference type="NCBIfam" id="NF001454">
    <property type="entry name" value="PRK00315.1"/>
    <property type="match status" value="1"/>
</dbReference>
<keyword evidence="9 11" id="KW-0406">Ion transport</keyword>
<evidence type="ECO:0000256" key="3">
    <source>
        <dbReference type="ARBA" id="ARBA00022538"/>
    </source>
</evidence>
<comment type="subunit">
    <text evidence="11">The system is composed of three essential subunits: KdpA, KdpB and KdpC.</text>
</comment>
<evidence type="ECO:0000256" key="8">
    <source>
        <dbReference type="ARBA" id="ARBA00022989"/>
    </source>
</evidence>
<dbReference type="AlphaFoldDB" id="F5XJC9"/>
<keyword evidence="4 11" id="KW-0812">Transmembrane</keyword>
<evidence type="ECO:0000256" key="12">
    <source>
        <dbReference type="SAM" id="MobiDB-lite"/>
    </source>
</evidence>
<keyword evidence="6 11" id="KW-0067">ATP-binding</keyword>
<dbReference type="GO" id="GO:0008556">
    <property type="term" value="F:P-type potassium transmembrane transporter activity"/>
    <property type="evidence" value="ECO:0007669"/>
    <property type="project" value="InterPro"/>
</dbReference>
<evidence type="ECO:0000256" key="6">
    <source>
        <dbReference type="ARBA" id="ARBA00022840"/>
    </source>
</evidence>
<organism evidence="13 14">
    <name type="scientific">Microlunatus phosphovorus (strain ATCC 700054 / DSM 10555 / JCM 9379 / NBRC 101784 / NCIMB 13414 / VKM Ac-1990 / NM-1)</name>
    <dbReference type="NCBI Taxonomy" id="1032480"/>
    <lineage>
        <taxon>Bacteria</taxon>
        <taxon>Bacillati</taxon>
        <taxon>Actinomycetota</taxon>
        <taxon>Actinomycetes</taxon>
        <taxon>Propionibacteriales</taxon>
        <taxon>Propionibacteriaceae</taxon>
        <taxon>Microlunatus</taxon>
    </lineage>
</organism>
<dbReference type="HOGENOM" id="CLU_077094_2_0_11"/>
<dbReference type="Pfam" id="PF02669">
    <property type="entry name" value="KdpC"/>
    <property type="match status" value="1"/>
</dbReference>
<dbReference type="STRING" id="1032480.MLP_28150"/>
<feature type="region of interest" description="Disordered" evidence="12">
    <location>
        <begin position="115"/>
        <end position="134"/>
    </location>
</feature>
<evidence type="ECO:0000256" key="10">
    <source>
        <dbReference type="ARBA" id="ARBA00023136"/>
    </source>
</evidence>
<evidence type="ECO:0000313" key="14">
    <source>
        <dbReference type="Proteomes" id="UP000007947"/>
    </source>
</evidence>
<keyword evidence="3 11" id="KW-0633">Potassium transport</keyword>
<comment type="subcellular location">
    <subcellularLocation>
        <location evidence="11">Cell membrane</location>
        <topology evidence="11">Single-pass membrane protein</topology>
    </subcellularLocation>
</comment>
<dbReference type="HAMAP" id="MF_00276">
    <property type="entry name" value="KdpC"/>
    <property type="match status" value="1"/>
</dbReference>
<comment type="function">
    <text evidence="11">Part of the high-affinity ATP-driven potassium transport (or Kdp) system, which catalyzes the hydrolysis of ATP coupled with the electrogenic transport of potassium into the cytoplasm. This subunit acts as a catalytic chaperone that increases the ATP-binding affinity of the ATP-hydrolyzing subunit KdpB by the formation of a transient KdpB/KdpC/ATP ternary complex.</text>
</comment>
<sequence>MVRKVDMLQVLRQLGTAMRCLLVLTVLLGVGYPLLILAIGQLGLQHQAHGSLLTDNGQVVGSSLIAQSFSGDGWFQPRPSAGDHDPLASGGSNAGPNDGELAGLIEQRRQQIAVRDGVSPSAVPPDAVTSSGSGLDPYISPAYARLQVDRVARVRDLPVDEVRQLVERQVLGRSLGFLGEPRVNVVELNLALQRSG</sequence>
<dbReference type="PIRSF" id="PIRSF001296">
    <property type="entry name" value="K_ATPase_KdpC"/>
    <property type="match status" value="1"/>
</dbReference>
<dbReference type="GO" id="GO:0016787">
    <property type="term" value="F:hydrolase activity"/>
    <property type="evidence" value="ECO:0007669"/>
    <property type="project" value="UniProtKB-KW"/>
</dbReference>
<dbReference type="PANTHER" id="PTHR30042">
    <property type="entry name" value="POTASSIUM-TRANSPORTING ATPASE C CHAIN"/>
    <property type="match status" value="1"/>
</dbReference>
<gene>
    <name evidence="11 13" type="primary">kdpC</name>
    <name evidence="13" type="ordered locus">MLP_28150</name>
</gene>
<name>F5XJC9_MICPN</name>
<comment type="similarity">
    <text evidence="11">Belongs to the KdpC family.</text>
</comment>
<keyword evidence="10 11" id="KW-0472">Membrane</keyword>
<dbReference type="InterPro" id="IPR003820">
    <property type="entry name" value="KdpC"/>
</dbReference>
<keyword evidence="1 11" id="KW-0813">Transport</keyword>
<evidence type="ECO:0000256" key="2">
    <source>
        <dbReference type="ARBA" id="ARBA00022475"/>
    </source>
</evidence>
<keyword evidence="2 11" id="KW-1003">Cell membrane</keyword>
<dbReference type="GO" id="GO:0005524">
    <property type="term" value="F:ATP binding"/>
    <property type="evidence" value="ECO:0007669"/>
    <property type="project" value="UniProtKB-UniRule"/>
</dbReference>
<dbReference type="NCBIfam" id="TIGR00681">
    <property type="entry name" value="kdpC"/>
    <property type="match status" value="1"/>
</dbReference>
<keyword evidence="13" id="KW-0378">Hydrolase</keyword>
<dbReference type="KEGG" id="mph:MLP_28150"/>
<dbReference type="PANTHER" id="PTHR30042:SF2">
    <property type="entry name" value="POTASSIUM-TRANSPORTING ATPASE KDPC SUBUNIT"/>
    <property type="match status" value="1"/>
</dbReference>
<evidence type="ECO:0000313" key="13">
    <source>
        <dbReference type="EMBL" id="BAK35829.1"/>
    </source>
</evidence>
<dbReference type="Proteomes" id="UP000007947">
    <property type="component" value="Chromosome"/>
</dbReference>
<evidence type="ECO:0000256" key="11">
    <source>
        <dbReference type="HAMAP-Rule" id="MF_00276"/>
    </source>
</evidence>
<reference evidence="13 14" key="1">
    <citation type="submission" date="2011-05" db="EMBL/GenBank/DDBJ databases">
        <title>Whole genome sequence of Microlunatus phosphovorus NM-1.</title>
        <authorList>
            <person name="Hosoyama A."/>
            <person name="Sasaki K."/>
            <person name="Harada T."/>
            <person name="Igarashi R."/>
            <person name="Kawakoshi A."/>
            <person name="Sasagawa M."/>
            <person name="Fukada J."/>
            <person name="Nakamura S."/>
            <person name="Katano Y."/>
            <person name="Hanada S."/>
            <person name="Kamagata Y."/>
            <person name="Nakamura N."/>
            <person name="Yamazaki S."/>
            <person name="Fujita N."/>
        </authorList>
    </citation>
    <scope>NUCLEOTIDE SEQUENCE [LARGE SCALE GENOMIC DNA]</scope>
    <source>
        <strain evidence="14">ATCC 700054 / DSM 10555 / JCM 9379 / NBRC 101784 / NCIMB 13414 / VKM Ac-1990 / NM-1</strain>
    </source>
</reference>
<dbReference type="eggNOG" id="COG2156">
    <property type="taxonomic scope" value="Bacteria"/>
</dbReference>
<dbReference type="EMBL" id="AP012204">
    <property type="protein sequence ID" value="BAK35829.1"/>
    <property type="molecule type" value="Genomic_DNA"/>
</dbReference>
<protein>
    <recommendedName>
        <fullName evidence="11">Potassium-transporting ATPase KdpC subunit</fullName>
    </recommendedName>
    <alternativeName>
        <fullName evidence="11">ATP phosphohydrolase [potassium-transporting] C chain</fullName>
    </alternativeName>
    <alternativeName>
        <fullName evidence="11">Potassium-binding and translocating subunit C</fullName>
    </alternativeName>
    <alternativeName>
        <fullName evidence="11">Potassium-translocating ATPase C chain</fullName>
    </alternativeName>
</protein>
<evidence type="ECO:0000256" key="9">
    <source>
        <dbReference type="ARBA" id="ARBA00023065"/>
    </source>
</evidence>
<dbReference type="GO" id="GO:0005886">
    <property type="term" value="C:plasma membrane"/>
    <property type="evidence" value="ECO:0007669"/>
    <property type="project" value="UniProtKB-SubCell"/>
</dbReference>
<feature type="transmembrane region" description="Helical" evidence="11">
    <location>
        <begin position="21"/>
        <end position="44"/>
    </location>
</feature>
<evidence type="ECO:0000256" key="7">
    <source>
        <dbReference type="ARBA" id="ARBA00022958"/>
    </source>
</evidence>
<keyword evidence="7 11" id="KW-0630">Potassium</keyword>
<proteinExistence type="inferred from homology"/>
<keyword evidence="14" id="KW-1185">Reference proteome</keyword>
<evidence type="ECO:0000256" key="5">
    <source>
        <dbReference type="ARBA" id="ARBA00022741"/>
    </source>
</evidence>
<accession>F5XJC9</accession>
<keyword evidence="5 11" id="KW-0547">Nucleotide-binding</keyword>
<feature type="region of interest" description="Disordered" evidence="12">
    <location>
        <begin position="75"/>
        <end position="100"/>
    </location>
</feature>
<keyword evidence="8 11" id="KW-1133">Transmembrane helix</keyword>
<evidence type="ECO:0000256" key="4">
    <source>
        <dbReference type="ARBA" id="ARBA00022692"/>
    </source>
</evidence>
<evidence type="ECO:0000256" key="1">
    <source>
        <dbReference type="ARBA" id="ARBA00022448"/>
    </source>
</evidence>